<keyword evidence="2" id="KW-0812">Transmembrane</keyword>
<sequence length="178" mass="19491">LSLSLSLPVSLSLPQIVLQTGFWTKYNVGTVVLSLALYFAITFFLHSPRLHQAAPNDYYFPGVSINALSNPLVWLTILLTSVTALLPSFTARALRLVLSSPSMHRVHSSEGPVELQAAFRRGDSHRRSSYAVSQGRGFGQLLTSGARVHNTAPQQDGRETAGVTTSKEMEKLEKPEDK</sequence>
<dbReference type="InterPro" id="IPR032630">
    <property type="entry name" value="P_typ_ATPase_c"/>
</dbReference>
<accession>W5MFI6</accession>
<evidence type="ECO:0000259" key="3">
    <source>
        <dbReference type="Pfam" id="PF16212"/>
    </source>
</evidence>
<reference evidence="4" key="3">
    <citation type="submission" date="2025-09" db="UniProtKB">
        <authorList>
            <consortium name="Ensembl"/>
        </authorList>
    </citation>
    <scope>IDENTIFICATION</scope>
</reference>
<dbReference type="Ensembl" id="ENSLOCT00000007153.1">
    <property type="protein sequence ID" value="ENSLOCP00000007145.1"/>
    <property type="gene ID" value="ENSLOCG00000005917.1"/>
</dbReference>
<dbReference type="Bgee" id="ENSLOCG00000005917">
    <property type="expression patterns" value="Expressed in testis and 2 other cell types or tissues"/>
</dbReference>
<organism evidence="4 5">
    <name type="scientific">Lepisosteus oculatus</name>
    <name type="common">Spotted gar</name>
    <dbReference type="NCBI Taxonomy" id="7918"/>
    <lineage>
        <taxon>Eukaryota</taxon>
        <taxon>Metazoa</taxon>
        <taxon>Chordata</taxon>
        <taxon>Craniata</taxon>
        <taxon>Vertebrata</taxon>
        <taxon>Euteleostomi</taxon>
        <taxon>Actinopterygii</taxon>
        <taxon>Neopterygii</taxon>
        <taxon>Holostei</taxon>
        <taxon>Semionotiformes</taxon>
        <taxon>Lepisosteidae</taxon>
        <taxon>Lepisosteus</taxon>
    </lineage>
</organism>
<feature type="domain" description="P-type ATPase C-terminal" evidence="3">
    <location>
        <begin position="11"/>
        <end position="97"/>
    </location>
</feature>
<feature type="region of interest" description="Disordered" evidence="1">
    <location>
        <begin position="143"/>
        <end position="178"/>
    </location>
</feature>
<dbReference type="EMBL" id="AHAT01010866">
    <property type="status" value="NOT_ANNOTATED_CDS"/>
    <property type="molecule type" value="Genomic_DNA"/>
</dbReference>
<evidence type="ECO:0000313" key="4">
    <source>
        <dbReference type="Ensembl" id="ENSLOCP00000007145.1"/>
    </source>
</evidence>
<dbReference type="OMA" id="PNDYYFP"/>
<proteinExistence type="predicted"/>
<protein>
    <recommendedName>
        <fullName evidence="3">P-type ATPase C-terminal domain-containing protein</fullName>
    </recommendedName>
</protein>
<reference evidence="5" key="1">
    <citation type="submission" date="2011-12" db="EMBL/GenBank/DDBJ databases">
        <title>The Draft Genome of Lepisosteus oculatus.</title>
        <authorList>
            <consortium name="The Broad Institute Genome Assembly &amp; Analysis Group"/>
            <consortium name="Computational R&amp;D Group"/>
            <consortium name="and Sequencing Platform"/>
            <person name="Di Palma F."/>
            <person name="Alfoldi J."/>
            <person name="Johnson J."/>
            <person name="Berlin A."/>
            <person name="Gnerre S."/>
            <person name="Jaffe D."/>
            <person name="MacCallum I."/>
            <person name="Young S."/>
            <person name="Walker B.J."/>
            <person name="Lander E.S."/>
            <person name="Lindblad-Toh K."/>
        </authorList>
    </citation>
    <scope>NUCLEOTIDE SEQUENCE [LARGE SCALE GENOMIC DNA]</scope>
</reference>
<keyword evidence="2" id="KW-1133">Transmembrane helix</keyword>
<reference evidence="4" key="2">
    <citation type="submission" date="2025-08" db="UniProtKB">
        <authorList>
            <consortium name="Ensembl"/>
        </authorList>
    </citation>
    <scope>IDENTIFICATION</scope>
</reference>
<evidence type="ECO:0000313" key="5">
    <source>
        <dbReference type="Proteomes" id="UP000018468"/>
    </source>
</evidence>
<feature type="transmembrane region" description="Helical" evidence="2">
    <location>
        <begin position="26"/>
        <end position="45"/>
    </location>
</feature>
<dbReference type="eggNOG" id="KOG0206">
    <property type="taxonomic scope" value="Eukaryota"/>
</dbReference>
<feature type="transmembrane region" description="Helical" evidence="2">
    <location>
        <begin position="72"/>
        <end position="94"/>
    </location>
</feature>
<dbReference type="EMBL" id="AHAT01010867">
    <property type="status" value="NOT_ANNOTATED_CDS"/>
    <property type="molecule type" value="Genomic_DNA"/>
</dbReference>
<dbReference type="GeneTree" id="ENSGT00940000160463"/>
<dbReference type="AlphaFoldDB" id="W5MFI6"/>
<keyword evidence="5" id="KW-1185">Reference proteome</keyword>
<dbReference type="Pfam" id="PF16212">
    <property type="entry name" value="PhoLip_ATPase_C"/>
    <property type="match status" value="1"/>
</dbReference>
<dbReference type="Proteomes" id="UP000018468">
    <property type="component" value="Linkage group LG19"/>
</dbReference>
<keyword evidence="2" id="KW-0472">Membrane</keyword>
<dbReference type="InParanoid" id="W5MFI6"/>
<dbReference type="HOGENOM" id="CLU_1513952_0_0_1"/>
<dbReference type="STRING" id="7918.ENSLOCP00000007145"/>
<name>W5MFI6_LEPOC</name>
<evidence type="ECO:0000256" key="2">
    <source>
        <dbReference type="SAM" id="Phobius"/>
    </source>
</evidence>
<feature type="compositionally biased region" description="Basic and acidic residues" evidence="1">
    <location>
        <begin position="167"/>
        <end position="178"/>
    </location>
</feature>
<evidence type="ECO:0000256" key="1">
    <source>
        <dbReference type="SAM" id="MobiDB-lite"/>
    </source>
</evidence>